<dbReference type="EMBL" id="JAMDMJ010000033">
    <property type="protein sequence ID" value="MCY9598623.1"/>
    <property type="molecule type" value="Genomic_DNA"/>
</dbReference>
<dbReference type="Pfam" id="PF00668">
    <property type="entry name" value="Condensation"/>
    <property type="match status" value="4"/>
</dbReference>
<dbReference type="InterPro" id="IPR020845">
    <property type="entry name" value="AMP-binding_CS"/>
</dbReference>
<evidence type="ECO:0000313" key="13">
    <source>
        <dbReference type="Proteomes" id="UP000288943"/>
    </source>
</evidence>
<dbReference type="InterPro" id="IPR009081">
    <property type="entry name" value="PP-bd_ACP"/>
</dbReference>
<dbReference type="FunFam" id="3.40.50.12780:FF:000012">
    <property type="entry name" value="Non-ribosomal peptide synthetase"/>
    <property type="match status" value="2"/>
</dbReference>
<evidence type="ECO:0000256" key="1">
    <source>
        <dbReference type="ARBA" id="ARBA00001957"/>
    </source>
</evidence>
<dbReference type="GO" id="GO:0016874">
    <property type="term" value="F:ligase activity"/>
    <property type="evidence" value="ECO:0007669"/>
    <property type="project" value="UniProtKB-KW"/>
</dbReference>
<feature type="domain" description="Carrier" evidence="10">
    <location>
        <begin position="1008"/>
        <end position="1083"/>
    </location>
</feature>
<dbReference type="GO" id="GO:0008610">
    <property type="term" value="P:lipid biosynthetic process"/>
    <property type="evidence" value="ECO:0007669"/>
    <property type="project" value="UniProtKB-ARBA"/>
</dbReference>
<dbReference type="KEGG" id="pchi:PC41400_14120"/>
<dbReference type="InterPro" id="IPR020806">
    <property type="entry name" value="PKS_PP-bd"/>
</dbReference>
<dbReference type="FunFam" id="3.40.50.980:FF:000001">
    <property type="entry name" value="Non-ribosomal peptide synthetase"/>
    <property type="match status" value="1"/>
</dbReference>
<dbReference type="CDD" id="cd19543">
    <property type="entry name" value="DCL_NRPS"/>
    <property type="match status" value="1"/>
</dbReference>
<evidence type="ECO:0000256" key="4">
    <source>
        <dbReference type="ARBA" id="ARBA00022553"/>
    </source>
</evidence>
<dbReference type="PANTHER" id="PTHR45527">
    <property type="entry name" value="NONRIBOSOMAL PEPTIDE SYNTHETASE"/>
    <property type="match status" value="1"/>
</dbReference>
<feature type="region of interest" description="Disordered" evidence="9">
    <location>
        <begin position="1184"/>
        <end position="1215"/>
    </location>
</feature>
<dbReference type="Proteomes" id="UP001527202">
    <property type="component" value="Unassembled WGS sequence"/>
</dbReference>
<gene>
    <name evidence="11" type="ORF">M5X16_22990</name>
    <name evidence="12" type="ORF">PC41400_14120</name>
</gene>
<evidence type="ECO:0000256" key="3">
    <source>
        <dbReference type="ARBA" id="ARBA00022450"/>
    </source>
</evidence>
<dbReference type="Gene3D" id="3.30.559.30">
    <property type="entry name" value="Nonribosomal peptide synthetase, condensation domain"/>
    <property type="match status" value="3"/>
</dbReference>
<dbReference type="FunFam" id="3.30.559.30:FF:000001">
    <property type="entry name" value="Non-ribosomal peptide synthetase"/>
    <property type="match status" value="1"/>
</dbReference>
<dbReference type="NCBIfam" id="TIGR01733">
    <property type="entry name" value="AA-adenyl-dom"/>
    <property type="match status" value="2"/>
</dbReference>
<keyword evidence="14" id="KW-1185">Reference proteome</keyword>
<dbReference type="GO" id="GO:0043041">
    <property type="term" value="P:amino acid activation for nonribosomal peptide biosynthetic process"/>
    <property type="evidence" value="ECO:0007669"/>
    <property type="project" value="TreeGrafter"/>
</dbReference>
<dbReference type="InterPro" id="IPR001242">
    <property type="entry name" value="Condensation_dom"/>
</dbReference>
<dbReference type="CDD" id="cd19534">
    <property type="entry name" value="E_NRPS"/>
    <property type="match status" value="1"/>
</dbReference>
<dbReference type="InterPro" id="IPR010060">
    <property type="entry name" value="NRPS_synth"/>
</dbReference>
<evidence type="ECO:0000256" key="7">
    <source>
        <dbReference type="ARBA" id="ARBA00023194"/>
    </source>
</evidence>
<dbReference type="FunFam" id="3.40.50.980:FF:000002">
    <property type="entry name" value="Enterobactin synthetase component F"/>
    <property type="match status" value="1"/>
</dbReference>
<evidence type="ECO:0000256" key="8">
    <source>
        <dbReference type="ARBA" id="ARBA00023268"/>
    </source>
</evidence>
<dbReference type="Gene3D" id="1.10.1200.10">
    <property type="entry name" value="ACP-like"/>
    <property type="match status" value="2"/>
</dbReference>
<organism evidence="12 13">
    <name type="scientific">Paenibacillus chitinolyticus</name>
    <dbReference type="NCBI Taxonomy" id="79263"/>
    <lineage>
        <taxon>Bacteria</taxon>
        <taxon>Bacillati</taxon>
        <taxon>Bacillota</taxon>
        <taxon>Bacilli</taxon>
        <taxon>Bacillales</taxon>
        <taxon>Paenibacillaceae</taxon>
        <taxon>Paenibacillus</taxon>
    </lineage>
</organism>
<dbReference type="NCBIfam" id="NF003417">
    <property type="entry name" value="PRK04813.1"/>
    <property type="match status" value="3"/>
</dbReference>
<dbReference type="FunFam" id="2.30.38.10:FF:000001">
    <property type="entry name" value="Non-ribosomal peptide synthetase PvdI"/>
    <property type="match status" value="2"/>
</dbReference>
<dbReference type="Gene3D" id="3.30.559.10">
    <property type="entry name" value="Chloramphenicol acetyltransferase-like domain"/>
    <property type="match status" value="3"/>
</dbReference>
<evidence type="ECO:0000256" key="2">
    <source>
        <dbReference type="ARBA" id="ARBA00006432"/>
    </source>
</evidence>
<dbReference type="PROSITE" id="PS00455">
    <property type="entry name" value="AMP_BINDING"/>
    <property type="match status" value="2"/>
</dbReference>
<dbReference type="Pfam" id="PF13193">
    <property type="entry name" value="AMP-binding_C"/>
    <property type="match status" value="2"/>
</dbReference>
<reference evidence="12 13" key="1">
    <citation type="submission" date="2018-01" db="EMBL/GenBank/DDBJ databases">
        <title>The whole genome sequencing and assembly of Paenibacillus chitinolyticus KCCM 41400 strain.</title>
        <authorList>
            <person name="Kim J.-Y."/>
            <person name="Park M.-K."/>
            <person name="Lee Y.-J."/>
            <person name="Yi H."/>
            <person name="Bahn Y.-S."/>
            <person name="Kim J.F."/>
            <person name="Lee D.-W."/>
        </authorList>
    </citation>
    <scope>NUCLEOTIDE SEQUENCE [LARGE SCALE GENOMIC DNA]</scope>
    <source>
        <strain evidence="12 13">KCCM 41400</strain>
    </source>
</reference>
<evidence type="ECO:0000256" key="5">
    <source>
        <dbReference type="ARBA" id="ARBA00022598"/>
    </source>
</evidence>
<evidence type="ECO:0000256" key="6">
    <source>
        <dbReference type="ARBA" id="ARBA00022737"/>
    </source>
</evidence>
<dbReference type="OrthoDB" id="9765680at2"/>
<dbReference type="InterPro" id="IPR036736">
    <property type="entry name" value="ACP-like_sf"/>
</dbReference>
<evidence type="ECO:0000313" key="11">
    <source>
        <dbReference type="EMBL" id="MCY9598623.1"/>
    </source>
</evidence>
<dbReference type="FunFam" id="3.30.300.30:FF:000010">
    <property type="entry name" value="Enterobactin synthetase component F"/>
    <property type="match status" value="2"/>
</dbReference>
<dbReference type="SUPFAM" id="SSF52777">
    <property type="entry name" value="CoA-dependent acyltransferases"/>
    <property type="match status" value="6"/>
</dbReference>
<dbReference type="InterPro" id="IPR045851">
    <property type="entry name" value="AMP-bd_C_sf"/>
</dbReference>
<evidence type="ECO:0000313" key="14">
    <source>
        <dbReference type="Proteomes" id="UP001527202"/>
    </source>
</evidence>
<dbReference type="InterPro" id="IPR006162">
    <property type="entry name" value="Ppantetheine_attach_site"/>
</dbReference>
<keyword evidence="3" id="KW-0596">Phosphopantetheine</keyword>
<dbReference type="NCBIfam" id="TIGR01720">
    <property type="entry name" value="NRPS-para261"/>
    <property type="match status" value="1"/>
</dbReference>
<dbReference type="RefSeq" id="WP_042227813.1">
    <property type="nucleotide sequence ID" value="NZ_CP026520.1"/>
</dbReference>
<comment type="cofactor">
    <cofactor evidence="1">
        <name>pantetheine 4'-phosphate</name>
        <dbReference type="ChEBI" id="CHEBI:47942"/>
    </cofactor>
</comment>
<keyword evidence="7" id="KW-0045">Antibiotic biosynthesis</keyword>
<dbReference type="Gene3D" id="2.30.38.10">
    <property type="entry name" value="Luciferase, Domain 3"/>
    <property type="match status" value="2"/>
</dbReference>
<accession>A0A410WWY6</accession>
<evidence type="ECO:0000256" key="9">
    <source>
        <dbReference type="SAM" id="MobiDB-lite"/>
    </source>
</evidence>
<dbReference type="SUPFAM" id="SSF47336">
    <property type="entry name" value="ACP-like"/>
    <property type="match status" value="2"/>
</dbReference>
<comment type="similarity">
    <text evidence="2">Belongs to the ATP-dependent AMP-binding enzyme family.</text>
</comment>
<dbReference type="EMBL" id="CP026520">
    <property type="protein sequence ID" value="QAV18751.1"/>
    <property type="molecule type" value="Genomic_DNA"/>
</dbReference>
<dbReference type="FunFam" id="1.10.1200.10:FF:000005">
    <property type="entry name" value="Nonribosomal peptide synthetase 1"/>
    <property type="match status" value="2"/>
</dbReference>
<dbReference type="GeneID" id="95375948"/>
<dbReference type="CDD" id="cd19531">
    <property type="entry name" value="LCL_NRPS-like"/>
    <property type="match status" value="1"/>
</dbReference>
<dbReference type="InterPro" id="IPR023213">
    <property type="entry name" value="CAT-like_dom_sf"/>
</dbReference>
<keyword evidence="6" id="KW-0677">Repeat</keyword>
<keyword evidence="5 12" id="KW-0436">Ligase</keyword>
<keyword evidence="4" id="KW-0597">Phosphoprotein</keyword>
<dbReference type="GO" id="GO:0044550">
    <property type="term" value="P:secondary metabolite biosynthetic process"/>
    <property type="evidence" value="ECO:0007669"/>
    <property type="project" value="UniProtKB-ARBA"/>
</dbReference>
<dbReference type="GO" id="GO:0031177">
    <property type="term" value="F:phosphopantetheine binding"/>
    <property type="evidence" value="ECO:0007669"/>
    <property type="project" value="InterPro"/>
</dbReference>
<evidence type="ECO:0000259" key="10">
    <source>
        <dbReference type="PROSITE" id="PS50075"/>
    </source>
</evidence>
<reference evidence="11 14" key="2">
    <citation type="submission" date="2022-05" db="EMBL/GenBank/DDBJ databases">
        <title>Genome Sequencing of Bee-Associated Microbes.</title>
        <authorList>
            <person name="Dunlap C."/>
        </authorList>
    </citation>
    <scope>NUCLEOTIDE SEQUENCE [LARGE SCALE GENOMIC DNA]</scope>
    <source>
        <strain evidence="11 14">NRRL B-23120</strain>
    </source>
</reference>
<dbReference type="Proteomes" id="UP000288943">
    <property type="component" value="Chromosome"/>
</dbReference>
<dbReference type="SMART" id="SM00823">
    <property type="entry name" value="PKS_PP"/>
    <property type="match status" value="2"/>
</dbReference>
<evidence type="ECO:0000313" key="12">
    <source>
        <dbReference type="EMBL" id="QAV18751.1"/>
    </source>
</evidence>
<sequence length="2652" mass="295606">MSKGLEIEKMSHLTPLQEGMLFHALMNPDSHAYLEQVSLSIRGDLDMQALERSFRLLVQRHETLRSNMYHKNVAKPRQIVFKEREASVFFKDLALLQDSERNAELESLIQADKNRPFDISKELLVRLTVLRTSQQEYTLLFTFHHIIMDGWCIGIVLEEFLSYYEAEKNGRQASLPEVRPYSLYVQWLQKQDQTAASDYWQALLEGVEEPSGLPGNTAISGGKGYLPSERKFTVGADTGRQLRGIAERSGATISSLFLAAWALILGRYNRSEDVVFGTVVSGRPPEIEGIERMVGLFINTVPVRISLQSDNTFTGLLKEIQRQTVQSRAYDYYSLAEIQAQSALKQDLIGHIVVFENYPLQELIGQEDLENRLGFAITEAGLSEQTPYDFNIEVEDGDVLNITLSYNGHTYGEAEIARIQGHLETVLGQASSQPEKIVSEFTLLSEQERQELTEVWSGTSAAFPEGTFHELFEAQAAQTPDKTAVVYEETSLTYRELNERANVLARILRKQGVRPDSPAAVLLERSADMVTAVLAIQKAGGAYIPIDPTYPAERIAYMLRDSGAGVLLTQAKLTGLLQGADYPGSILDMQGLLEAAENQGFVKPLKAGEQAASNSGEEKAWLSGLNPEEAVSNLEPVNKPDDLAYVIYTSGTTGNAKGVMIEHRHYVNTSFGYRYGYRLREFDVKLLQIASFSFDVFAGDLARTFVNGGTMVICPQEVRIDPSALASYLEKHRITVFESTPALILPLMEHVYDHGTDISALKLLITSSDSCSVHDYRTLLSRFAGSMRIMNSYGVTEAAIDSSFYEEAADKLPESGNVPIGRPLGNHRFYIVDSALRPVPAGVAGELCIGGDSVARGYLNRPELTAEKFVPSPFAEGGRLYRTGDLARWMPDGNVDFIGRIDYQVKIRGYRIEPGEIESALLKLEGVAQAVVTDRTDSSGHKYLCAYVAGPADEAWLRKRLAAELPGYMVPAHIVRLDSLPLTPNGKIDRKALPAPTGDPAPVSAYAAPRTLTEAQLAELWQEVLGVKTVGIDDSFFELGGHSLKAVLLIGRIAKQFSVEVPLREVFAHPTVRGLAPLIAGSVESAFADIEPVGEKDYHPVSPAQKRLLIIDRLGDAESAYNMCAALEMTGPLDRERLEEAFRTMIDRHESLRTSFAVIDGAPVQHIHKTLDFRVSYRELDSDGHHEARNEAAAASVSGLPAEAESGSSGAQVGAKQPDSALESLIMPFIRPFNLEQAPLIRAELIRLEEGRHLLLADMHHIITDGISIEVFVEEFSRLYAGETLPPLRIQYKDFAAWQNGQIAQGAAEKQAEYWKELFGGGEDVPVLDMPADYIRPAIKSFEGDSLTYEIGSGLTADLQRLCAQTGTTLYMVLLAAFNTLLHRYTGQEDIVVGSPVAGRPHPDLETMLGMFVNTLPMRNFPSADKPFSHFLKEVKDRALHAYENQDIPFEEVVERLQLRRDVSRNPLFDVMFVLQNTGMNQFQFDEITFRPVEFEMGIAKFDLTLSVEEFSDRLGLSFEYAVKLFKRETIEKLSRHFLNILETVVRNPAVNLSDIELLTETEKHRIIVEFNDTKALFPEDKTIHGWIEEQAAEDPDRIAVVFGANRLTYGELDERANRLARTLRAKGARTDGVVAILTERSAEMMIGLLAILKAGSAYLPVDPAHPRDRVAFMLDDSGARIVLTASKWAEQLPAGYECVLLDEEKSYHEDFSPLSSEGSAGPGNLAYVIYTSGTTGNPKGVMIEHRALVNRIHWMQKKYPIGRDDVILQKTPYSFDVSVWELFWWGTQGARVVFLAPGGEKEPQLIVDEIKRSRVTTLHFVPSMLSVFLDHIEQNRQAGELGSLRYVFASGEALQAQHANRFDRLIGTPGGAVLANLYGPTEVTIDVTYFDCPQGQQLEQVPIGKPIDNTELFIVDAKHQIQPVGVPGELCIAGTGLARGYLNRPELTAEKFVPIPHRPEAKMYKTGDLARWLPDGSVEYIGRIDHQVKIRGYRIELGEIEAKLLNRDEVKETIVMDRTDANGQKYLCAYLVCAEDAELTVSELRSGLAERLPDYMIPAQFVFLDAMPLTSNGKINRRALPEPDGSVRLTADYVQPETEMEHTLAEIWQDVLGTKKVGVRDNFFELGGDSIKALQIAARLNGRGLKMELRDLFRHPQIELVIPYIQVVQRTIPQGTVQGQTELAPIQRRFFERHHTDRHHYNQAVMLESKARLNEAVLRQAWDKLTLHHDALRTVFRSTEEGGVTAETLDWKEGETYELLAYDLTPAREPGPEIGTLADKLQSGFALNRGPLVKLALFRTAESDHLLIVIHHLVVDGVSWRILLEDLETAYGQALDGHAVSLPAKTDSYREWAARLAEYANSSRAQSELSYWSAVSSQIPDSLPYDNKAASDKAEDGKDFEIELDRESTEKLLKHAQQAYNTEINDLLLTALGMTFQEWSGLSRIAVSIEGHGREEIMKDVDVSRTVGWFTVMYPFVLDMNGQGDLGHQIKLVKDGLRRVPNKGIGYGILRYLAEGVNPEELPFAFEEPQISFNYLGQFDGEGDGGARFTPSSHQTGDEIGGGSERPFAFDINGQVSDGVFRLTFNYNRHQYRDDTVEKLAGGFKKYLLELIRHCCEKETVEQSPTDFTYQNLSIGQFENMAAQLAGKLKL</sequence>
<dbReference type="Gene3D" id="3.40.50.980">
    <property type="match status" value="4"/>
</dbReference>
<name>A0A410WWY6_9BACL</name>
<dbReference type="PANTHER" id="PTHR45527:SF1">
    <property type="entry name" value="FATTY ACID SYNTHASE"/>
    <property type="match status" value="1"/>
</dbReference>
<dbReference type="CDD" id="cd05930">
    <property type="entry name" value="A_NRPS"/>
    <property type="match status" value="1"/>
</dbReference>
<dbReference type="PROSITE" id="PS50075">
    <property type="entry name" value="CARRIER"/>
    <property type="match status" value="2"/>
</dbReference>
<dbReference type="SUPFAM" id="SSF56801">
    <property type="entry name" value="Acetyl-CoA synthetase-like"/>
    <property type="match status" value="2"/>
</dbReference>
<feature type="domain" description="Carrier" evidence="10">
    <location>
        <begin position="2096"/>
        <end position="2170"/>
    </location>
</feature>
<dbReference type="Pfam" id="PF00501">
    <property type="entry name" value="AMP-binding"/>
    <property type="match status" value="2"/>
</dbReference>
<protein>
    <submittedName>
        <fullName evidence="12">D-alanine--poly(Phosphoribitol) ligase subunit DltA</fullName>
    </submittedName>
    <submittedName>
        <fullName evidence="11">Non-ribosomal peptide synthetase</fullName>
    </submittedName>
</protein>
<dbReference type="InterPro" id="IPR000873">
    <property type="entry name" value="AMP-dep_synth/lig_dom"/>
</dbReference>
<dbReference type="PROSITE" id="PS00012">
    <property type="entry name" value="PHOSPHOPANTETHEINE"/>
    <property type="match status" value="2"/>
</dbReference>
<dbReference type="GO" id="GO:0017000">
    <property type="term" value="P:antibiotic biosynthetic process"/>
    <property type="evidence" value="ECO:0007669"/>
    <property type="project" value="UniProtKB-KW"/>
</dbReference>
<dbReference type="InterPro" id="IPR025110">
    <property type="entry name" value="AMP-bd_C"/>
</dbReference>
<dbReference type="Gene3D" id="3.30.300.30">
    <property type="match status" value="2"/>
</dbReference>
<proteinExistence type="inferred from homology"/>
<keyword evidence="8" id="KW-0511">Multifunctional enzyme</keyword>
<dbReference type="GO" id="GO:0005737">
    <property type="term" value="C:cytoplasm"/>
    <property type="evidence" value="ECO:0007669"/>
    <property type="project" value="TreeGrafter"/>
</dbReference>
<dbReference type="InterPro" id="IPR010071">
    <property type="entry name" value="AA_adenyl_dom"/>
</dbReference>
<dbReference type="Pfam" id="PF00550">
    <property type="entry name" value="PP-binding"/>
    <property type="match status" value="2"/>
</dbReference>